<reference evidence="2 3" key="1">
    <citation type="journal article" date="2016" name="Nat. Commun.">
        <title>Thousands of microbial genomes shed light on interconnected biogeochemical processes in an aquifer system.</title>
        <authorList>
            <person name="Anantharaman K."/>
            <person name="Brown C.T."/>
            <person name="Hug L.A."/>
            <person name="Sharon I."/>
            <person name="Castelle C.J."/>
            <person name="Probst A.J."/>
            <person name="Thomas B.C."/>
            <person name="Singh A."/>
            <person name="Wilkins M.J."/>
            <person name="Karaoz U."/>
            <person name="Brodie E.L."/>
            <person name="Williams K.H."/>
            <person name="Hubbard S.S."/>
            <person name="Banfield J.F."/>
        </authorList>
    </citation>
    <scope>NUCLEOTIDE SEQUENCE [LARGE SCALE GENOMIC DNA]</scope>
</reference>
<dbReference type="NCBIfam" id="TIGR04256">
    <property type="entry name" value="GxxExxY"/>
    <property type="match status" value="1"/>
</dbReference>
<feature type="transmembrane region" description="Helical" evidence="1">
    <location>
        <begin position="148"/>
        <end position="173"/>
    </location>
</feature>
<sequence length="234" mass="26068">MNNIIYPELSYKLMGLCFQIQKKLGRFCRERQYADSLEELLQTANIKYKREYEVKDLVPQSPAGNKVDFLIENKIILELKAKNFIKKEDYIQTQRYLKCANKKLGLIINFRNSFLKAKRVLNSQYSDSNKKFASFASALYHSHRSNGYIALVTILVIGAVGAAVAVSVILLGLGSSRTSFALEQSNQAKALANACAEEALQQIRDSTPYTGTGDLTLGQGTCSYAVTTQGGQDR</sequence>
<dbReference type="STRING" id="1797457.A2160_06255"/>
<evidence type="ECO:0008006" key="4">
    <source>
        <dbReference type="Google" id="ProtNLM"/>
    </source>
</evidence>
<keyword evidence="1" id="KW-0472">Membrane</keyword>
<evidence type="ECO:0000313" key="2">
    <source>
        <dbReference type="EMBL" id="OGD62602.1"/>
    </source>
</evidence>
<dbReference type="AlphaFoldDB" id="A0A1F5E5C3"/>
<evidence type="ECO:0000256" key="1">
    <source>
        <dbReference type="SAM" id="Phobius"/>
    </source>
</evidence>
<gene>
    <name evidence="2" type="ORF">A2160_06255</name>
</gene>
<dbReference type="Pfam" id="PF13366">
    <property type="entry name" value="PDDEXK_3"/>
    <property type="match status" value="1"/>
</dbReference>
<dbReference type="InterPro" id="IPR026350">
    <property type="entry name" value="GxxExxY"/>
</dbReference>
<proteinExistence type="predicted"/>
<keyword evidence="1" id="KW-0812">Transmembrane</keyword>
<name>A0A1F5E5C3_9BACT</name>
<accession>A0A1F5E5C3</accession>
<dbReference type="Proteomes" id="UP000177006">
    <property type="component" value="Unassembled WGS sequence"/>
</dbReference>
<dbReference type="EMBL" id="MEZK01000020">
    <property type="protein sequence ID" value="OGD62602.1"/>
    <property type="molecule type" value="Genomic_DNA"/>
</dbReference>
<evidence type="ECO:0000313" key="3">
    <source>
        <dbReference type="Proteomes" id="UP000177006"/>
    </source>
</evidence>
<feature type="non-terminal residue" evidence="2">
    <location>
        <position position="234"/>
    </location>
</feature>
<organism evidence="2 3">
    <name type="scientific">Candidatus Beckwithbacteria bacterium RBG_13_42_9</name>
    <dbReference type="NCBI Taxonomy" id="1797457"/>
    <lineage>
        <taxon>Bacteria</taxon>
        <taxon>Candidatus Beckwithiibacteriota</taxon>
    </lineage>
</organism>
<protein>
    <recommendedName>
        <fullName evidence="4">GxxExxY protein</fullName>
    </recommendedName>
</protein>
<keyword evidence="1" id="KW-1133">Transmembrane helix</keyword>
<comment type="caution">
    <text evidence="2">The sequence shown here is derived from an EMBL/GenBank/DDBJ whole genome shotgun (WGS) entry which is preliminary data.</text>
</comment>